<protein>
    <submittedName>
        <fullName evidence="4">WD40-repeat-containing domain protein</fullName>
    </submittedName>
</protein>
<gene>
    <name evidence="4" type="ORF">C8A01DRAFT_41921</name>
</gene>
<evidence type="ECO:0000313" key="5">
    <source>
        <dbReference type="Proteomes" id="UP001303115"/>
    </source>
</evidence>
<dbReference type="InterPro" id="IPR036322">
    <property type="entry name" value="WD40_repeat_dom_sf"/>
</dbReference>
<feature type="repeat" description="WD" evidence="3">
    <location>
        <begin position="123"/>
        <end position="154"/>
    </location>
</feature>
<dbReference type="PANTHER" id="PTHR19848">
    <property type="entry name" value="WD40 REPEAT PROTEIN"/>
    <property type="match status" value="1"/>
</dbReference>
<keyword evidence="5" id="KW-1185">Reference proteome</keyword>
<dbReference type="EMBL" id="MU854743">
    <property type="protein sequence ID" value="KAK4031632.1"/>
    <property type="molecule type" value="Genomic_DNA"/>
</dbReference>
<name>A0AAN6SLE8_9PEZI</name>
<dbReference type="PROSITE" id="PS50082">
    <property type="entry name" value="WD_REPEATS_2"/>
    <property type="match status" value="1"/>
</dbReference>
<keyword evidence="2" id="KW-0677">Repeat</keyword>
<dbReference type="InterPro" id="IPR015943">
    <property type="entry name" value="WD40/YVTN_repeat-like_dom_sf"/>
</dbReference>
<organism evidence="4 5">
    <name type="scientific">Parachaetomium inaequale</name>
    <dbReference type="NCBI Taxonomy" id="2588326"/>
    <lineage>
        <taxon>Eukaryota</taxon>
        <taxon>Fungi</taxon>
        <taxon>Dikarya</taxon>
        <taxon>Ascomycota</taxon>
        <taxon>Pezizomycotina</taxon>
        <taxon>Sordariomycetes</taxon>
        <taxon>Sordariomycetidae</taxon>
        <taxon>Sordariales</taxon>
        <taxon>Chaetomiaceae</taxon>
        <taxon>Parachaetomium</taxon>
    </lineage>
</organism>
<dbReference type="InterPro" id="IPR001680">
    <property type="entry name" value="WD40_rpt"/>
</dbReference>
<reference evidence="5" key="1">
    <citation type="journal article" date="2023" name="Mol. Phylogenet. Evol.">
        <title>Genome-scale phylogeny and comparative genomics of the fungal order Sordariales.</title>
        <authorList>
            <person name="Hensen N."/>
            <person name="Bonometti L."/>
            <person name="Westerberg I."/>
            <person name="Brannstrom I.O."/>
            <person name="Guillou S."/>
            <person name="Cros-Aarteil S."/>
            <person name="Calhoun S."/>
            <person name="Haridas S."/>
            <person name="Kuo A."/>
            <person name="Mondo S."/>
            <person name="Pangilinan J."/>
            <person name="Riley R."/>
            <person name="LaButti K."/>
            <person name="Andreopoulos B."/>
            <person name="Lipzen A."/>
            <person name="Chen C."/>
            <person name="Yan M."/>
            <person name="Daum C."/>
            <person name="Ng V."/>
            <person name="Clum A."/>
            <person name="Steindorff A."/>
            <person name="Ohm R.A."/>
            <person name="Martin F."/>
            <person name="Silar P."/>
            <person name="Natvig D.O."/>
            <person name="Lalanne C."/>
            <person name="Gautier V."/>
            <person name="Ament-Velasquez S.L."/>
            <person name="Kruys A."/>
            <person name="Hutchinson M.I."/>
            <person name="Powell A.J."/>
            <person name="Barry K."/>
            <person name="Miller A.N."/>
            <person name="Grigoriev I.V."/>
            <person name="Debuchy R."/>
            <person name="Gladieux P."/>
            <person name="Hiltunen Thoren M."/>
            <person name="Johannesson H."/>
        </authorList>
    </citation>
    <scope>NUCLEOTIDE SEQUENCE [LARGE SCALE GENOMIC DNA]</scope>
    <source>
        <strain evidence="5">CBS 284.82</strain>
    </source>
</reference>
<evidence type="ECO:0000256" key="3">
    <source>
        <dbReference type="PROSITE-ProRule" id="PRU00221"/>
    </source>
</evidence>
<dbReference type="SUPFAM" id="SSF50978">
    <property type="entry name" value="WD40 repeat-like"/>
    <property type="match status" value="1"/>
</dbReference>
<evidence type="ECO:0000256" key="2">
    <source>
        <dbReference type="ARBA" id="ARBA00022737"/>
    </source>
</evidence>
<dbReference type="Pfam" id="PF00400">
    <property type="entry name" value="WD40"/>
    <property type="match status" value="2"/>
</dbReference>
<accession>A0AAN6SLE8</accession>
<comment type="caution">
    <text evidence="4">The sequence shown here is derived from an EMBL/GenBank/DDBJ whole genome shotgun (WGS) entry which is preliminary data.</text>
</comment>
<evidence type="ECO:0000256" key="1">
    <source>
        <dbReference type="ARBA" id="ARBA00022574"/>
    </source>
</evidence>
<proteinExistence type="predicted"/>
<dbReference type="Proteomes" id="UP001303115">
    <property type="component" value="Unassembled WGS sequence"/>
</dbReference>
<evidence type="ECO:0000313" key="4">
    <source>
        <dbReference type="EMBL" id="KAK4031632.1"/>
    </source>
</evidence>
<sequence length="176" mass="19476">MAASTSARLFHPSSGSTSCLLPRHPKAFGDFDPKRVPNHLKKVREDWSVVFNETTPRVLDVDLVHTFEHKSVVCCVKLSHDGKCIATGCNRSAFVYDVASGEKICVLRDKNIDPGTDFFTRGVGFSPDGKYLATGDESSLVKVWDLQTQQIKATFAGHDREVYAIDFAIVGGRERE</sequence>
<dbReference type="PANTHER" id="PTHR19848:SF8">
    <property type="entry name" value="F-BOX AND WD REPEAT DOMAIN CONTAINING 7"/>
    <property type="match status" value="1"/>
</dbReference>
<dbReference type="Gene3D" id="2.130.10.10">
    <property type="entry name" value="YVTN repeat-like/Quinoprotein amine dehydrogenase"/>
    <property type="match status" value="1"/>
</dbReference>
<dbReference type="SMART" id="SM00320">
    <property type="entry name" value="WD40"/>
    <property type="match status" value="2"/>
</dbReference>
<keyword evidence="1 3" id="KW-0853">WD repeat</keyword>
<dbReference type="AlphaFoldDB" id="A0AAN6SLE8"/>